<protein>
    <submittedName>
        <fullName evidence="2">Uncharacterized protein</fullName>
    </submittedName>
</protein>
<keyword evidence="3" id="KW-1185">Reference proteome</keyword>
<gene>
    <name evidence="2" type="ORF">GCM10010246_05320</name>
</gene>
<dbReference type="Proteomes" id="UP001500253">
    <property type="component" value="Unassembled WGS sequence"/>
</dbReference>
<evidence type="ECO:0000313" key="2">
    <source>
        <dbReference type="EMBL" id="GAA2326599.1"/>
    </source>
</evidence>
<comment type="caution">
    <text evidence="2">The sequence shown here is derived from an EMBL/GenBank/DDBJ whole genome shotgun (WGS) entry which is preliminary data.</text>
</comment>
<organism evidence="2 3">
    <name type="scientific">Streptomyces cuspidosporus</name>
    <dbReference type="NCBI Taxonomy" id="66882"/>
    <lineage>
        <taxon>Bacteria</taxon>
        <taxon>Bacillati</taxon>
        <taxon>Actinomycetota</taxon>
        <taxon>Actinomycetes</taxon>
        <taxon>Kitasatosporales</taxon>
        <taxon>Streptomycetaceae</taxon>
        <taxon>Streptomyces</taxon>
    </lineage>
</organism>
<dbReference type="EMBL" id="BAAASD010000001">
    <property type="protein sequence ID" value="GAA2326599.1"/>
    <property type="molecule type" value="Genomic_DNA"/>
</dbReference>
<reference evidence="3" key="1">
    <citation type="journal article" date="2019" name="Int. J. Syst. Evol. Microbiol.">
        <title>The Global Catalogue of Microorganisms (GCM) 10K type strain sequencing project: providing services to taxonomists for standard genome sequencing and annotation.</title>
        <authorList>
            <consortium name="The Broad Institute Genomics Platform"/>
            <consortium name="The Broad Institute Genome Sequencing Center for Infectious Disease"/>
            <person name="Wu L."/>
            <person name="Ma J."/>
        </authorList>
    </citation>
    <scope>NUCLEOTIDE SEQUENCE [LARGE SCALE GENOMIC DNA]</scope>
    <source>
        <strain evidence="3">JCM 4316</strain>
    </source>
</reference>
<sequence>MTVCAPLDALIAWGGGVAGEQVPVVDDGQALAQGLGLVEVVGGQHHGLAGLMQACDDLPEVVACLRVDARGGFVEEEHLRQVHQGPADHDAAGLAAGELVSFGVGLVGEAELFQQFERAAAGGWGRHAEVAAAEGQVVRDCERAVQGVGLGDHADAGLHADRVGTHLVLGDPRLSGAGRDQGGEHADGGGLPEQCMAA</sequence>
<evidence type="ECO:0000313" key="3">
    <source>
        <dbReference type="Proteomes" id="UP001500253"/>
    </source>
</evidence>
<evidence type="ECO:0000256" key="1">
    <source>
        <dbReference type="SAM" id="MobiDB-lite"/>
    </source>
</evidence>
<feature type="region of interest" description="Disordered" evidence="1">
    <location>
        <begin position="171"/>
        <end position="198"/>
    </location>
</feature>
<proteinExistence type="predicted"/>
<name>A0ABP5S8H5_9ACTN</name>
<accession>A0ABP5S8H5</accession>